<dbReference type="EMBL" id="WBMO01000001">
    <property type="protein sequence ID" value="MDV2476211.1"/>
    <property type="molecule type" value="Genomic_DNA"/>
</dbReference>
<feature type="transmembrane region" description="Helical" evidence="7">
    <location>
        <begin position="191"/>
        <end position="212"/>
    </location>
</feature>
<dbReference type="InterPro" id="IPR020846">
    <property type="entry name" value="MFS_dom"/>
</dbReference>
<feature type="transmembrane region" description="Helical" evidence="7">
    <location>
        <begin position="322"/>
        <end position="344"/>
    </location>
</feature>
<gene>
    <name evidence="9" type="ORF">F8M49_14210</name>
</gene>
<dbReference type="SUPFAM" id="SSF103473">
    <property type="entry name" value="MFS general substrate transporter"/>
    <property type="match status" value="1"/>
</dbReference>
<proteinExistence type="predicted"/>
<evidence type="ECO:0000256" key="6">
    <source>
        <dbReference type="ARBA" id="ARBA00023136"/>
    </source>
</evidence>
<keyword evidence="6 7" id="KW-0472">Membrane</keyword>
<protein>
    <submittedName>
        <fullName evidence="9">MFS transporter</fullName>
    </submittedName>
</protein>
<dbReference type="Gene3D" id="1.20.1250.20">
    <property type="entry name" value="MFS general substrate transporter like domains"/>
    <property type="match status" value="1"/>
</dbReference>
<comment type="subcellular location">
    <subcellularLocation>
        <location evidence="1">Cell membrane</location>
        <topology evidence="1">Multi-pass membrane protein</topology>
    </subcellularLocation>
</comment>
<dbReference type="InterPro" id="IPR010290">
    <property type="entry name" value="TM_effector"/>
</dbReference>
<dbReference type="Proteomes" id="UP001275440">
    <property type="component" value="Unassembled WGS sequence"/>
</dbReference>
<keyword evidence="4 7" id="KW-0812">Transmembrane</keyword>
<sequence length="445" mass="46574">MRRRNDSARHEGRVFRSLTVPNYRRYFWGSFVSNIGLWMQRTAQVWVVMQLSGGNGVALGVVAFLQFAPTLVFGLYAGLVGDRFSRAKILLVTQCAISAVSAIMAVLDFAGLMSLPIMYVLAAIVGIVTAFDAPIRQTFVSDLVVDPEFIGNAVGLNSAAFNSARLIGPAVAGGLMVVTATWTVFLLHVVASLGIVASLYSIGRSVPGGGRVPREKGQLREGIRYVLASRDLVGLLLIAGFISALGLNGIQVFIPLAAGELFGRGALAFGMLTSAMAIGSVIGALVSNLRSGIPKRRNVFGAAAAAGVCECVLGAMPTYELFAAMLLPTGIALMYFVVAVNTRVQISSPDWVRGRVMSLYMMIFFTGAALGSTATGGLSELLGIPLAVVTAGASMIACALLVGAVLLVRDRRRDSAEGEDVGGNSDSAIATKVTSVISTGAKSRV</sequence>
<evidence type="ECO:0000256" key="2">
    <source>
        <dbReference type="ARBA" id="ARBA00022448"/>
    </source>
</evidence>
<evidence type="ECO:0000256" key="5">
    <source>
        <dbReference type="ARBA" id="ARBA00022989"/>
    </source>
</evidence>
<name>A0ABU3WQF7_9NOCA</name>
<evidence type="ECO:0000256" key="7">
    <source>
        <dbReference type="SAM" id="Phobius"/>
    </source>
</evidence>
<organism evidence="9 10">
    <name type="scientific">Rhodococcus zopfii</name>
    <dbReference type="NCBI Taxonomy" id="43772"/>
    <lineage>
        <taxon>Bacteria</taxon>
        <taxon>Bacillati</taxon>
        <taxon>Actinomycetota</taxon>
        <taxon>Actinomycetes</taxon>
        <taxon>Mycobacteriales</taxon>
        <taxon>Nocardiaceae</taxon>
        <taxon>Rhodococcus</taxon>
    </lineage>
</organism>
<feature type="transmembrane region" description="Helical" evidence="7">
    <location>
        <begin position="298"/>
        <end position="316"/>
    </location>
</feature>
<dbReference type="InterPro" id="IPR036259">
    <property type="entry name" value="MFS_trans_sf"/>
</dbReference>
<feature type="transmembrane region" description="Helical" evidence="7">
    <location>
        <begin position="55"/>
        <end position="77"/>
    </location>
</feature>
<dbReference type="PROSITE" id="PS50850">
    <property type="entry name" value="MFS"/>
    <property type="match status" value="1"/>
</dbReference>
<evidence type="ECO:0000256" key="3">
    <source>
        <dbReference type="ARBA" id="ARBA00022475"/>
    </source>
</evidence>
<dbReference type="Pfam" id="PF05977">
    <property type="entry name" value="MFS_3"/>
    <property type="match status" value="1"/>
</dbReference>
<evidence type="ECO:0000313" key="9">
    <source>
        <dbReference type="EMBL" id="MDV2476211.1"/>
    </source>
</evidence>
<accession>A0ABU3WQF7</accession>
<evidence type="ECO:0000256" key="1">
    <source>
        <dbReference type="ARBA" id="ARBA00004651"/>
    </source>
</evidence>
<keyword evidence="10" id="KW-1185">Reference proteome</keyword>
<dbReference type="PANTHER" id="PTHR23513">
    <property type="entry name" value="INTEGRAL MEMBRANE EFFLUX PROTEIN-RELATED"/>
    <property type="match status" value="1"/>
</dbReference>
<keyword evidence="3" id="KW-1003">Cell membrane</keyword>
<dbReference type="PANTHER" id="PTHR23513:SF11">
    <property type="entry name" value="STAPHYLOFERRIN A TRANSPORTER"/>
    <property type="match status" value="1"/>
</dbReference>
<feature type="transmembrane region" description="Helical" evidence="7">
    <location>
        <begin position="26"/>
        <end position="49"/>
    </location>
</feature>
<comment type="caution">
    <text evidence="9">The sequence shown here is derived from an EMBL/GenBank/DDBJ whole genome shotgun (WGS) entry which is preliminary data.</text>
</comment>
<evidence type="ECO:0000313" key="10">
    <source>
        <dbReference type="Proteomes" id="UP001275440"/>
    </source>
</evidence>
<feature type="domain" description="Major facilitator superfamily (MFS) profile" evidence="8">
    <location>
        <begin position="1"/>
        <end position="411"/>
    </location>
</feature>
<evidence type="ECO:0000256" key="4">
    <source>
        <dbReference type="ARBA" id="ARBA00022692"/>
    </source>
</evidence>
<keyword evidence="2" id="KW-0813">Transport</keyword>
<feature type="transmembrane region" description="Helical" evidence="7">
    <location>
        <begin position="356"/>
        <end position="378"/>
    </location>
</feature>
<feature type="transmembrane region" description="Helical" evidence="7">
    <location>
        <begin position="384"/>
        <end position="408"/>
    </location>
</feature>
<feature type="transmembrane region" description="Helical" evidence="7">
    <location>
        <begin position="232"/>
        <end position="254"/>
    </location>
</feature>
<reference evidence="9 10" key="1">
    <citation type="submission" date="2019-10" db="EMBL/GenBank/DDBJ databases">
        <title>Draft Genome Assembly of Rhodococcus zopfii DSM44189.</title>
        <authorList>
            <person name="Sutton J.M."/>
            <person name="Akob D.M."/>
            <person name="Bushman T.J."/>
        </authorList>
    </citation>
    <scope>NUCLEOTIDE SEQUENCE [LARGE SCALE GENOMIC DNA]</scope>
    <source>
        <strain evidence="9 10">DSM 44189</strain>
    </source>
</reference>
<dbReference type="CDD" id="cd06173">
    <property type="entry name" value="MFS_MefA_like"/>
    <property type="match status" value="1"/>
</dbReference>
<feature type="transmembrane region" description="Helical" evidence="7">
    <location>
        <begin position="113"/>
        <end position="131"/>
    </location>
</feature>
<feature type="transmembrane region" description="Helical" evidence="7">
    <location>
        <begin position="266"/>
        <end position="286"/>
    </location>
</feature>
<keyword evidence="5 7" id="KW-1133">Transmembrane helix</keyword>
<evidence type="ECO:0000259" key="8">
    <source>
        <dbReference type="PROSITE" id="PS50850"/>
    </source>
</evidence>